<organism evidence="2 3">
    <name type="scientific">Acetobacter musti</name>
    <dbReference type="NCBI Taxonomy" id="864732"/>
    <lineage>
        <taxon>Bacteria</taxon>
        <taxon>Pseudomonadati</taxon>
        <taxon>Pseudomonadota</taxon>
        <taxon>Alphaproteobacteria</taxon>
        <taxon>Acetobacterales</taxon>
        <taxon>Acetobacteraceae</taxon>
        <taxon>Acetobacter</taxon>
    </lineage>
</organism>
<proteinExistence type="predicted"/>
<evidence type="ECO:0000256" key="1">
    <source>
        <dbReference type="SAM" id="MobiDB-lite"/>
    </source>
</evidence>
<dbReference type="RefSeq" id="WP_173584040.1">
    <property type="nucleotide sequence ID" value="NZ_WOTB01000018.1"/>
</dbReference>
<dbReference type="Proteomes" id="UP000635278">
    <property type="component" value="Unassembled WGS sequence"/>
</dbReference>
<protein>
    <submittedName>
        <fullName evidence="2">Uncharacterized protein</fullName>
    </submittedName>
</protein>
<comment type="caution">
    <text evidence="2">The sequence shown here is derived from an EMBL/GenBank/DDBJ whole genome shotgun (WGS) entry which is preliminary data.</text>
</comment>
<sequence length="144" mass="15462">MTAGRENGEKRQDDNALFLHDRWSFLSRIPVSRQFSVRNPTSAGSTADTLRPLASLPDGSAPCKQPIVWFRSGGRFRGVSEQESLAEALAGLILKTFVNTGYPEELSGTACPAAVADYDTQIVCDRLSAATGQPAYSPRSEAVG</sequence>
<accession>A0ABX0JQS4</accession>
<evidence type="ECO:0000313" key="3">
    <source>
        <dbReference type="Proteomes" id="UP000635278"/>
    </source>
</evidence>
<feature type="compositionally biased region" description="Polar residues" evidence="1">
    <location>
        <begin position="38"/>
        <end position="48"/>
    </location>
</feature>
<feature type="region of interest" description="Disordered" evidence="1">
    <location>
        <begin position="38"/>
        <end position="57"/>
    </location>
</feature>
<evidence type="ECO:0000313" key="2">
    <source>
        <dbReference type="EMBL" id="NHN85652.1"/>
    </source>
</evidence>
<reference evidence="2 3" key="1">
    <citation type="journal article" date="2020" name="Int. J. Syst. Evol. Microbiol.">
        <title>Novel acetic acid bacteria from cider fermentations: Acetobacter conturbans sp. nov. and Acetobacter fallax sp. nov.</title>
        <authorList>
            <person name="Sombolestani A.S."/>
            <person name="Cleenwerck I."/>
            <person name="Cnockaert M."/>
            <person name="Borremans W."/>
            <person name="Wieme A.D."/>
            <person name="De Vuyst L."/>
            <person name="Vandamme P."/>
        </authorList>
    </citation>
    <scope>NUCLEOTIDE SEQUENCE [LARGE SCALE GENOMIC DNA]</scope>
    <source>
        <strain evidence="2 3">LMG 30640</strain>
    </source>
</reference>
<gene>
    <name evidence="2" type="ORF">GOB93_13515</name>
</gene>
<name>A0ABX0JQS4_9PROT</name>
<dbReference type="EMBL" id="WOTB01000018">
    <property type="protein sequence ID" value="NHN85652.1"/>
    <property type="molecule type" value="Genomic_DNA"/>
</dbReference>
<keyword evidence="3" id="KW-1185">Reference proteome</keyword>